<accession>A0AAW4W0G3</accession>
<sequence>MPRLEKTIEAVFADRDIMPDEVPQLDLYMDQVLTLFDQCLSGSKRTPEDKLLTKTMVNNYVKEGLMTPVKGKKYTRQQIMQLLCVYHLKQTLRLNDVKALTGRDDVDFAACYEHLLADKKRMREAIPPLLTAQLPETPDDPEERLCTCLALSEIANYLRRLCESMIDDIPQQTEGD</sequence>
<proteinExistence type="predicted"/>
<keyword evidence="2" id="KW-1185">Reference proteome</keyword>
<evidence type="ECO:0000313" key="2">
    <source>
        <dbReference type="Proteomes" id="UP001298753"/>
    </source>
</evidence>
<dbReference type="Pfam" id="PF08876">
    <property type="entry name" value="DUF1836"/>
    <property type="match status" value="1"/>
</dbReference>
<protein>
    <submittedName>
        <fullName evidence="1">DUF1836 domain-containing protein</fullName>
    </submittedName>
</protein>
<dbReference type="PANTHER" id="PTHR40056:SF1">
    <property type="entry name" value="DUF1836 DOMAIN-CONTAINING PROTEIN"/>
    <property type="match status" value="1"/>
</dbReference>
<dbReference type="InterPro" id="IPR014975">
    <property type="entry name" value="DUF1836"/>
</dbReference>
<dbReference type="PANTHER" id="PTHR40056">
    <property type="entry name" value="HYPOTHETICAL CYTOSOLIC PROTEIN"/>
    <property type="match status" value="1"/>
</dbReference>
<evidence type="ECO:0000313" key="1">
    <source>
        <dbReference type="EMBL" id="MCC2176863.1"/>
    </source>
</evidence>
<dbReference type="RefSeq" id="WP_117492121.1">
    <property type="nucleotide sequence ID" value="NZ_DBEZDI010000171.1"/>
</dbReference>
<dbReference type="GeneID" id="98660809"/>
<comment type="caution">
    <text evidence="1">The sequence shown here is derived from an EMBL/GenBank/DDBJ whole genome shotgun (WGS) entry which is preliminary data.</text>
</comment>
<dbReference type="EMBL" id="JAJEPX010000017">
    <property type="protein sequence ID" value="MCC2176863.1"/>
    <property type="molecule type" value="Genomic_DNA"/>
</dbReference>
<gene>
    <name evidence="1" type="ORF">LKD22_06945</name>
</gene>
<dbReference type="AlphaFoldDB" id="A0AAW4W0G3"/>
<dbReference type="Proteomes" id="UP001298753">
    <property type="component" value="Unassembled WGS sequence"/>
</dbReference>
<reference evidence="1 2" key="1">
    <citation type="submission" date="2021-10" db="EMBL/GenBank/DDBJ databases">
        <title>Anaerobic single-cell dispensing facilitates the cultivation of human gut bacteria.</title>
        <authorList>
            <person name="Afrizal A."/>
        </authorList>
    </citation>
    <scope>NUCLEOTIDE SEQUENCE [LARGE SCALE GENOMIC DNA]</scope>
    <source>
        <strain evidence="1 2">CLA-AA-H270</strain>
    </source>
</reference>
<organism evidence="1 2">
    <name type="scientific">Agathobaculum butyriciproducens</name>
    <dbReference type="NCBI Taxonomy" id="1628085"/>
    <lineage>
        <taxon>Bacteria</taxon>
        <taxon>Bacillati</taxon>
        <taxon>Bacillota</taxon>
        <taxon>Clostridia</taxon>
        <taxon>Eubacteriales</taxon>
        <taxon>Butyricicoccaceae</taxon>
        <taxon>Agathobaculum</taxon>
    </lineage>
</organism>
<name>A0AAW4W0G3_9FIRM</name>